<name>A0A2I0SY10_9ACTN</name>
<keyword evidence="3" id="KW-1185">Reference proteome</keyword>
<dbReference type="InterPro" id="IPR021354">
    <property type="entry name" value="DUF2975"/>
</dbReference>
<comment type="caution">
    <text evidence="2">The sequence shown here is derived from an EMBL/GenBank/DDBJ whole genome shotgun (WGS) entry which is preliminary data.</text>
</comment>
<dbReference type="Proteomes" id="UP000236178">
    <property type="component" value="Unassembled WGS sequence"/>
</dbReference>
<evidence type="ECO:0000313" key="2">
    <source>
        <dbReference type="EMBL" id="PKT74773.1"/>
    </source>
</evidence>
<evidence type="ECO:0008006" key="4">
    <source>
        <dbReference type="Google" id="ProtNLM"/>
    </source>
</evidence>
<dbReference type="Pfam" id="PF11188">
    <property type="entry name" value="DUF2975"/>
    <property type="match status" value="1"/>
</dbReference>
<proteinExistence type="predicted"/>
<protein>
    <recommendedName>
        <fullName evidence="4">DUF2975 domain-containing protein</fullName>
    </recommendedName>
</protein>
<feature type="transmembrane region" description="Helical" evidence="1">
    <location>
        <begin position="139"/>
        <end position="157"/>
    </location>
</feature>
<evidence type="ECO:0000256" key="1">
    <source>
        <dbReference type="SAM" id="Phobius"/>
    </source>
</evidence>
<keyword evidence="1" id="KW-0472">Membrane</keyword>
<dbReference type="EMBL" id="PJOS01000002">
    <property type="protein sequence ID" value="PKT74773.1"/>
    <property type="molecule type" value="Genomic_DNA"/>
</dbReference>
<feature type="transmembrane region" description="Helical" evidence="1">
    <location>
        <begin position="177"/>
        <end position="197"/>
    </location>
</feature>
<accession>A0A2I0SY10</accession>
<keyword evidence="1" id="KW-0812">Transmembrane</keyword>
<reference evidence="2 3" key="1">
    <citation type="submission" date="2017-12" db="EMBL/GenBank/DDBJ databases">
        <title>Streptomyces populusis sp. nov., a novel endophytic actinobacterium isolated from stems of Populus adenopoda Maxim.</title>
        <authorList>
            <person name="Wang Z."/>
        </authorList>
    </citation>
    <scope>NUCLEOTIDE SEQUENCE [LARGE SCALE GENOMIC DNA]</scope>
    <source>
        <strain evidence="2 3">A249</strain>
    </source>
</reference>
<dbReference type="OrthoDB" id="3524886at2"/>
<gene>
    <name evidence="2" type="ORF">CW362_02070</name>
</gene>
<evidence type="ECO:0000313" key="3">
    <source>
        <dbReference type="Proteomes" id="UP000236178"/>
    </source>
</evidence>
<sequence>MARLRNPLEPMSSAVTVVVTLFAVFMVLGVFGSMFLDGVHVLGIGDKSVCVTDTTETVGTDAEPHMGFRAAPGATMGLDASPNYCTDDPSTAQSLLNTATKVPDFVFTVGALLLVLRLIRGAEGDGLYTARTAERLRRVGWWLLAGSVLAAIAESVSEKALIGSLSRGGDVSALSGLISWDAPYMAIFTGLGVLSFARIMRVGVTMREDLDGTV</sequence>
<dbReference type="AlphaFoldDB" id="A0A2I0SY10"/>
<organism evidence="2 3">
    <name type="scientific">Streptomyces populi</name>
    <dbReference type="NCBI Taxonomy" id="2058924"/>
    <lineage>
        <taxon>Bacteria</taxon>
        <taxon>Bacillati</taxon>
        <taxon>Actinomycetota</taxon>
        <taxon>Actinomycetes</taxon>
        <taxon>Kitasatosporales</taxon>
        <taxon>Streptomycetaceae</taxon>
        <taxon>Streptomyces</taxon>
    </lineage>
</organism>
<feature type="transmembrane region" description="Helical" evidence="1">
    <location>
        <begin position="12"/>
        <end position="36"/>
    </location>
</feature>
<keyword evidence="1" id="KW-1133">Transmembrane helix</keyword>
<feature type="transmembrane region" description="Helical" evidence="1">
    <location>
        <begin position="102"/>
        <end position="119"/>
    </location>
</feature>